<evidence type="ECO:0000313" key="1">
    <source>
        <dbReference type="EMBL" id="MDQ0205982.1"/>
    </source>
</evidence>
<evidence type="ECO:0008006" key="3">
    <source>
        <dbReference type="Google" id="ProtNLM"/>
    </source>
</evidence>
<comment type="caution">
    <text evidence="1">The sequence shown here is derived from an EMBL/GenBank/DDBJ whole genome shotgun (WGS) entry which is preliminary data.</text>
</comment>
<protein>
    <recommendedName>
        <fullName evidence="3">DUF2777 family protein</fullName>
    </recommendedName>
</protein>
<name>A0ABT9YDR9_9BACI</name>
<dbReference type="Proteomes" id="UP001225034">
    <property type="component" value="Unassembled WGS sequence"/>
</dbReference>
<accession>A0ABT9YDR9</accession>
<dbReference type="EMBL" id="JAUSUA010000001">
    <property type="protein sequence ID" value="MDQ0205982.1"/>
    <property type="molecule type" value="Genomic_DNA"/>
</dbReference>
<dbReference type="RefSeq" id="WP_306980061.1">
    <property type="nucleotide sequence ID" value="NZ_JAUSUA010000001.1"/>
</dbReference>
<organism evidence="1 2">
    <name type="scientific">Alkalicoccobacillus murimartini</name>
    <dbReference type="NCBI Taxonomy" id="171685"/>
    <lineage>
        <taxon>Bacteria</taxon>
        <taxon>Bacillati</taxon>
        <taxon>Bacillota</taxon>
        <taxon>Bacilli</taxon>
        <taxon>Bacillales</taxon>
        <taxon>Bacillaceae</taxon>
        <taxon>Alkalicoccobacillus</taxon>
    </lineage>
</organism>
<sequence length="332" mass="38162">MDRVQAHKTIGKKVIIDEGPDGRYVGELLEVITEPKRPWKGKVKILSVLVLPQSMFSKGQINVNKMKYKEAQLTVISGQKIELASGGIRNESFAQSIATELRKKYQQVKKKPEGQADLLHTLEQYMNKLKAVKQRPDRAPKPVPKPSEKMAKYTLQANDSSFYFINDHGEILPLTGSAFEFVWNHHSSWYKGIYEANGIFVSHEGQRFTAKEGDVFYMDEQQFNPYFIWKNELEPPALSAFQNSLAAFGLTDDELTHCHNALLNQLLGNQQTHEFKGVSFLTFSTPDLHVMVQHHFDRTLYKDKEDQIYDRFEFTTDKGDRSIVFYSNAFSK</sequence>
<reference evidence="1 2" key="1">
    <citation type="submission" date="2023-07" db="EMBL/GenBank/DDBJ databases">
        <title>Genomic Encyclopedia of Type Strains, Phase IV (KMG-IV): sequencing the most valuable type-strain genomes for metagenomic binning, comparative biology and taxonomic classification.</title>
        <authorList>
            <person name="Goeker M."/>
        </authorList>
    </citation>
    <scope>NUCLEOTIDE SEQUENCE [LARGE SCALE GENOMIC DNA]</scope>
    <source>
        <strain evidence="1 2">DSM 19154</strain>
    </source>
</reference>
<evidence type="ECO:0000313" key="2">
    <source>
        <dbReference type="Proteomes" id="UP001225034"/>
    </source>
</evidence>
<dbReference type="InterPro" id="IPR024488">
    <property type="entry name" value="DUF2777"/>
</dbReference>
<keyword evidence="2" id="KW-1185">Reference proteome</keyword>
<proteinExistence type="predicted"/>
<gene>
    <name evidence="1" type="ORF">J2S05_000756</name>
</gene>
<dbReference type="Pfam" id="PF10949">
    <property type="entry name" value="DUF2777"/>
    <property type="match status" value="1"/>
</dbReference>